<evidence type="ECO:0000256" key="1">
    <source>
        <dbReference type="SAM" id="Coils"/>
    </source>
</evidence>
<protein>
    <recommendedName>
        <fullName evidence="5">Chromosome segregation ATPase</fullName>
    </recommendedName>
</protein>
<feature type="coiled-coil region" evidence="1">
    <location>
        <begin position="480"/>
        <end position="572"/>
    </location>
</feature>
<keyword evidence="1" id="KW-0175">Coiled coil</keyword>
<dbReference type="AlphaFoldDB" id="A0A1M6G1L5"/>
<organism evidence="3 4">
    <name type="scientific">Pseudobutyrivibrio xylanivorans DSM 14809</name>
    <dbReference type="NCBI Taxonomy" id="1123012"/>
    <lineage>
        <taxon>Bacteria</taxon>
        <taxon>Bacillati</taxon>
        <taxon>Bacillota</taxon>
        <taxon>Clostridia</taxon>
        <taxon>Lachnospirales</taxon>
        <taxon>Lachnospiraceae</taxon>
        <taxon>Pseudobutyrivibrio</taxon>
    </lineage>
</organism>
<evidence type="ECO:0000313" key="3">
    <source>
        <dbReference type="EMBL" id="SHJ03767.1"/>
    </source>
</evidence>
<evidence type="ECO:0008006" key="5">
    <source>
        <dbReference type="Google" id="ProtNLM"/>
    </source>
</evidence>
<proteinExistence type="predicted"/>
<keyword evidence="4" id="KW-1185">Reference proteome</keyword>
<evidence type="ECO:0000256" key="2">
    <source>
        <dbReference type="SAM" id="SignalP"/>
    </source>
</evidence>
<reference evidence="3 4" key="1">
    <citation type="submission" date="2016-11" db="EMBL/GenBank/DDBJ databases">
        <authorList>
            <person name="Jaros S."/>
            <person name="Januszkiewicz K."/>
            <person name="Wedrychowicz H."/>
        </authorList>
    </citation>
    <scope>NUCLEOTIDE SEQUENCE [LARGE SCALE GENOMIC DNA]</scope>
    <source>
        <strain evidence="3 4">DSM 14809</strain>
    </source>
</reference>
<feature type="coiled-coil region" evidence="1">
    <location>
        <begin position="218"/>
        <end position="406"/>
    </location>
</feature>
<accession>A0A1M6G1L5</accession>
<keyword evidence="2" id="KW-0732">Signal</keyword>
<dbReference type="Gene3D" id="1.20.120.330">
    <property type="entry name" value="Nucleotidyltransferases domain 2"/>
    <property type="match status" value="1"/>
</dbReference>
<dbReference type="Proteomes" id="UP000184185">
    <property type="component" value="Unassembled WGS sequence"/>
</dbReference>
<gene>
    <name evidence="3" type="ORF">SAMN02745725_01644</name>
</gene>
<feature type="coiled-coil region" evidence="1">
    <location>
        <begin position="681"/>
        <end position="759"/>
    </location>
</feature>
<dbReference type="OrthoDB" id="2039820at2"/>
<feature type="signal peptide" evidence="2">
    <location>
        <begin position="1"/>
        <end position="31"/>
    </location>
</feature>
<evidence type="ECO:0000313" key="4">
    <source>
        <dbReference type="Proteomes" id="UP000184185"/>
    </source>
</evidence>
<dbReference type="RefSeq" id="WP_072915795.1">
    <property type="nucleotide sequence ID" value="NZ_FQYQ01000008.1"/>
</dbReference>
<dbReference type="EMBL" id="FQYQ01000008">
    <property type="protein sequence ID" value="SHJ03767.1"/>
    <property type="molecule type" value="Genomic_DNA"/>
</dbReference>
<sequence length="905" mass="102451">MKRFGRKLVRALFVSGTIAAGFAINSTSTLAAEVKDVDEQSLTTVENDAKEGQISENSLQTMEDATGVIEGDAVAEESYLNQAKDGVEKGNLTPDSATEIMNGGTAVMEQAQEKKETVDSIYETVTSETENAKTEFTEAANGYDLEDDAKKVEAAENTQDKISAVNNTVEDATDKHEEFSNSQGKDSQGYKDVCDEVTDCEEMVAQTQAEYDRLVEYGQELNEKYSELIERINNYEDESYRYNSELVNLREEISYANKELFGLSDEIIGQGKDYAQAIANLNEVMKELREAEARLEEAAAHLNDITADVNESEYSTDISAYEAELENFNNVSQRVNESSQELRNSKDHYQQLKNRYNTQTKAVEEKYKALVELQDQYNKWLAENNYEEMEAEYREVEGLISENNKATSKRARNLSMQQGYLNYLNGIKNGYDVKIASDYEHFNAVIDASNRYIAALMSEMEASELKDRADAGYTKTSECYEKLKDVIEAYNTSNTELTNDEIVKAIEEALKDIENDVTELEKDARQVKESLEDGSLTIGRADELKDKAASEIEDAQNKNAAIQACYEQLLKNVKEVVDNYNKATEYIAEHGVDSEEYRNLLAEISELEAKVSAYEEQYNFFLEGIEELDNSTEGWEYYNSLHEEAVGEIFALTDICCAIAGEISELEDTYNNLLSSTTPDENSLEAILDKLERLRAELKKYEALYEKYTEQEKESGEKLETLQDPHGLRDIYDSLYYNLYEVKQSLDSAKADLEKLYEKKNDLYYVLNGAEFEGIEDFYDIAEQYKVAQDYINRCDELVTIADNTLEKALCVYVSLVENLDVYYQDVVPVDVSYEFTNGTGKDGKTIKYSFIGKIKGNLEKAEAATTICGVFTYLKAASGTFTSVVSNEFGIIDTFTQYIDMRFR</sequence>
<name>A0A1M6G1L5_PSEXY</name>
<feature type="chain" id="PRO_5012296758" description="Chromosome segregation ATPase" evidence="2">
    <location>
        <begin position="32"/>
        <end position="905"/>
    </location>
</feature>